<keyword evidence="2" id="KW-1133">Transmembrane helix</keyword>
<feature type="domain" description="DUF1559" evidence="3">
    <location>
        <begin position="34"/>
        <end position="83"/>
    </location>
</feature>
<dbReference type="Gene3D" id="3.30.700.10">
    <property type="entry name" value="Glycoprotein, Type 4 Pilin"/>
    <property type="match status" value="1"/>
</dbReference>
<gene>
    <name evidence="4" type="ORF">S01H1_80850</name>
</gene>
<reference evidence="4" key="1">
    <citation type="journal article" date="2014" name="Front. Microbiol.">
        <title>High frequency of phylogenetically diverse reductive dehalogenase-homologous genes in deep subseafloor sedimentary metagenomes.</title>
        <authorList>
            <person name="Kawai M."/>
            <person name="Futagami T."/>
            <person name="Toyoda A."/>
            <person name="Takaki Y."/>
            <person name="Nishi S."/>
            <person name="Hori S."/>
            <person name="Arai W."/>
            <person name="Tsubouchi T."/>
            <person name="Morono Y."/>
            <person name="Uchiyama I."/>
            <person name="Ito T."/>
            <person name="Fujiyama A."/>
            <person name="Inagaki F."/>
            <person name="Takami H."/>
        </authorList>
    </citation>
    <scope>NUCLEOTIDE SEQUENCE</scope>
    <source>
        <strain evidence="4">Expedition CK06-06</strain>
    </source>
</reference>
<organism evidence="4">
    <name type="scientific">marine sediment metagenome</name>
    <dbReference type="NCBI Taxonomy" id="412755"/>
    <lineage>
        <taxon>unclassified sequences</taxon>
        <taxon>metagenomes</taxon>
        <taxon>ecological metagenomes</taxon>
    </lineage>
</organism>
<dbReference type="InterPro" id="IPR011453">
    <property type="entry name" value="DUF1559"/>
</dbReference>
<feature type="non-terminal residue" evidence="4">
    <location>
        <position position="91"/>
    </location>
</feature>
<dbReference type="InterPro" id="IPR045584">
    <property type="entry name" value="Pilin-like"/>
</dbReference>
<dbReference type="AlphaFoldDB" id="X0YQ26"/>
<dbReference type="PROSITE" id="PS00409">
    <property type="entry name" value="PROKAR_NTER_METHYL"/>
    <property type="match status" value="1"/>
</dbReference>
<evidence type="ECO:0000259" key="3">
    <source>
        <dbReference type="Pfam" id="PF07596"/>
    </source>
</evidence>
<evidence type="ECO:0000256" key="2">
    <source>
        <dbReference type="SAM" id="Phobius"/>
    </source>
</evidence>
<dbReference type="Pfam" id="PF07963">
    <property type="entry name" value="N_methyl"/>
    <property type="match status" value="1"/>
</dbReference>
<dbReference type="GO" id="GO:0015627">
    <property type="term" value="C:type II protein secretion system complex"/>
    <property type="evidence" value="ECO:0007669"/>
    <property type="project" value="InterPro"/>
</dbReference>
<keyword evidence="1" id="KW-0488">Methylation</keyword>
<feature type="transmembrane region" description="Helical" evidence="2">
    <location>
        <begin position="12"/>
        <end position="33"/>
    </location>
</feature>
<proteinExistence type="predicted"/>
<keyword evidence="2" id="KW-0472">Membrane</keyword>
<dbReference type="EMBL" id="BARS01054641">
    <property type="protein sequence ID" value="GAG50528.1"/>
    <property type="molecule type" value="Genomic_DNA"/>
</dbReference>
<dbReference type="InterPro" id="IPR012902">
    <property type="entry name" value="N_methyl_site"/>
</dbReference>
<dbReference type="PANTHER" id="PTHR30093">
    <property type="entry name" value="GENERAL SECRETION PATHWAY PROTEIN G"/>
    <property type="match status" value="1"/>
</dbReference>
<dbReference type="SUPFAM" id="SSF54523">
    <property type="entry name" value="Pili subunits"/>
    <property type="match status" value="1"/>
</dbReference>
<dbReference type="InterPro" id="IPR000983">
    <property type="entry name" value="Bac_GSPG_pilin"/>
</dbReference>
<evidence type="ECO:0000256" key="1">
    <source>
        <dbReference type="ARBA" id="ARBA00022481"/>
    </source>
</evidence>
<accession>X0YQ26</accession>
<dbReference type="NCBIfam" id="TIGR02532">
    <property type="entry name" value="IV_pilin_GFxxxE"/>
    <property type="match status" value="1"/>
</dbReference>
<name>X0YQ26_9ZZZZ</name>
<dbReference type="PRINTS" id="PR00813">
    <property type="entry name" value="BCTERIALGSPG"/>
</dbReference>
<protein>
    <recommendedName>
        <fullName evidence="3">DUF1559 domain-containing protein</fullName>
    </recommendedName>
</protein>
<keyword evidence="2" id="KW-0812">Transmembrane</keyword>
<comment type="caution">
    <text evidence="4">The sequence shown here is derived from an EMBL/GenBank/DDBJ whole genome shotgun (WGS) entry which is preliminary data.</text>
</comment>
<evidence type="ECO:0000313" key="4">
    <source>
        <dbReference type="EMBL" id="GAG50528.1"/>
    </source>
</evidence>
<dbReference type="GO" id="GO:0015628">
    <property type="term" value="P:protein secretion by the type II secretion system"/>
    <property type="evidence" value="ECO:0007669"/>
    <property type="project" value="InterPro"/>
</dbReference>
<sequence length="91" mass="10299">MSRRGTKGFTLIELLVVIAIIGMLAAILFPVLARAKEQARQTKCLNNLSQLAKAAKMYGQDWNDRFPQQGLCSVDRPNKCYSWEDYLASYV</sequence>
<dbReference type="Pfam" id="PF07596">
    <property type="entry name" value="SBP_bac_10"/>
    <property type="match status" value="1"/>
</dbReference>